<comment type="caution">
    <text evidence="2">The sequence shown here is derived from an EMBL/GenBank/DDBJ whole genome shotgun (WGS) entry which is preliminary data.</text>
</comment>
<name>A0A167RH99_9HYPO</name>
<gene>
    <name evidence="2" type="ORF">SPI_06667</name>
</gene>
<dbReference type="OrthoDB" id="4868425at2759"/>
<feature type="compositionally biased region" description="Polar residues" evidence="1">
    <location>
        <begin position="404"/>
        <end position="424"/>
    </location>
</feature>
<dbReference type="InterPro" id="IPR052396">
    <property type="entry name" value="Meiotic_Drive_Suppr_Kinase"/>
</dbReference>
<keyword evidence="2" id="KW-0808">Transferase</keyword>
<accession>A0A167RH99</accession>
<protein>
    <submittedName>
        <fullName evidence="2">Protein kinase-like domain protein</fullName>
    </submittedName>
</protein>
<dbReference type="InterPro" id="IPR011009">
    <property type="entry name" value="Kinase-like_dom_sf"/>
</dbReference>
<dbReference type="PANTHER" id="PTHR37171:SF1">
    <property type="entry name" value="SERINE_THREONINE-PROTEIN KINASE YRZF-RELATED"/>
    <property type="match status" value="1"/>
</dbReference>
<dbReference type="EMBL" id="AZHD01000012">
    <property type="protein sequence ID" value="OAA58594.1"/>
    <property type="molecule type" value="Genomic_DNA"/>
</dbReference>
<dbReference type="SUPFAM" id="SSF56112">
    <property type="entry name" value="Protein kinase-like (PK-like)"/>
    <property type="match status" value="1"/>
</dbReference>
<dbReference type="Gene3D" id="1.10.510.10">
    <property type="entry name" value="Transferase(Phosphotransferase) domain 1"/>
    <property type="match status" value="1"/>
</dbReference>
<evidence type="ECO:0000313" key="2">
    <source>
        <dbReference type="EMBL" id="OAA58594.1"/>
    </source>
</evidence>
<evidence type="ECO:0000256" key="1">
    <source>
        <dbReference type="SAM" id="MobiDB-lite"/>
    </source>
</evidence>
<sequence>MEEEVARLRQALEQAEAAASASRPQTLDAFLETCHSLSLAIDVVTDKSLTTKGETTNPVGRVYPRRIVPWSDFPARQERIWHLLADSSFASDAVFPSRHQMDYVRSLNSLITSEYGLRYFERDTVENTVQRLVMAVYDNALLRDRLGLRGAVTFESHTNLGVPNDDALDMQGLSLAGDASEGSAAAAASQGHEVVTGLASEILPARDVINVDGAGFEFAAKTLAAAVVTQLFSYMVGKGIRYGYVCTGQTFVFLVIADDPGTVYYYVSVPNLDVRDDDENRLHRTAVAQVFAFILQAVGATPPPTAWFDAAADLGVWEMEYEDVLSKIPQTERKNQKHASPYKAQKWRGFLRSPIRTRARSSACQPPGPTAHSRDGDNDDDDASGDDSSEGTLPPSPTPVRPARSSNQAPSGTGQKSGQRRQVSIQDRPYCTHRCLLGLARGGPVDAACPNAGDHGSQHMEHGAFLALLRDQLHTDRGYDAEAAPLFVGGLIGAMFKLRLSVHGYRFVAKGVEAPNRTFLQEEHTIYEDALRPVQGTYIPVCLGMIDLVRPLYADGGVYVHLLLLSWGGRPLSLSTDRISQTAAVRATAAAFKRIHQLGILHGDAAPRNILLDDAGGQLMVIDFERSKASSVRPPFGLISPNSQKKRKRGTEKGNEHGKGKGSPQDTDEYAKELRSVLTLVTSCFEENAAAAARRAMRVG</sequence>
<keyword evidence="2" id="KW-0418">Kinase</keyword>
<reference evidence="2 3" key="1">
    <citation type="journal article" date="2016" name="Genome Biol. Evol.">
        <title>Divergent and convergent evolution of fungal pathogenicity.</title>
        <authorList>
            <person name="Shang Y."/>
            <person name="Xiao G."/>
            <person name="Zheng P."/>
            <person name="Cen K."/>
            <person name="Zhan S."/>
            <person name="Wang C."/>
        </authorList>
    </citation>
    <scope>NUCLEOTIDE SEQUENCE [LARGE SCALE GENOMIC DNA]</scope>
    <source>
        <strain evidence="2 3">RCEF 264</strain>
    </source>
</reference>
<dbReference type="PANTHER" id="PTHR37171">
    <property type="entry name" value="SERINE/THREONINE-PROTEIN KINASE YRZF-RELATED"/>
    <property type="match status" value="1"/>
</dbReference>
<dbReference type="GO" id="GO:0016301">
    <property type="term" value="F:kinase activity"/>
    <property type="evidence" value="ECO:0007669"/>
    <property type="project" value="UniProtKB-KW"/>
</dbReference>
<dbReference type="Proteomes" id="UP000076874">
    <property type="component" value="Unassembled WGS sequence"/>
</dbReference>
<feature type="compositionally biased region" description="Acidic residues" evidence="1">
    <location>
        <begin position="377"/>
        <end position="389"/>
    </location>
</feature>
<feature type="region of interest" description="Disordered" evidence="1">
    <location>
        <begin position="631"/>
        <end position="669"/>
    </location>
</feature>
<dbReference type="AlphaFoldDB" id="A0A167RH99"/>
<feature type="region of interest" description="Disordered" evidence="1">
    <location>
        <begin position="357"/>
        <end position="424"/>
    </location>
</feature>
<dbReference type="Pfam" id="PF06293">
    <property type="entry name" value="Kdo"/>
    <property type="match status" value="1"/>
</dbReference>
<organism evidence="2 3">
    <name type="scientific">Niveomyces insectorum RCEF 264</name>
    <dbReference type="NCBI Taxonomy" id="1081102"/>
    <lineage>
        <taxon>Eukaryota</taxon>
        <taxon>Fungi</taxon>
        <taxon>Dikarya</taxon>
        <taxon>Ascomycota</taxon>
        <taxon>Pezizomycotina</taxon>
        <taxon>Sordariomycetes</taxon>
        <taxon>Hypocreomycetidae</taxon>
        <taxon>Hypocreales</taxon>
        <taxon>Cordycipitaceae</taxon>
        <taxon>Niveomyces</taxon>
    </lineage>
</organism>
<proteinExistence type="predicted"/>
<evidence type="ECO:0000313" key="3">
    <source>
        <dbReference type="Proteomes" id="UP000076874"/>
    </source>
</evidence>
<keyword evidence="3" id="KW-1185">Reference proteome</keyword>